<evidence type="ECO:0008006" key="4">
    <source>
        <dbReference type="Google" id="ProtNLM"/>
    </source>
</evidence>
<dbReference type="SUPFAM" id="SSF50956">
    <property type="entry name" value="Thermostable phytase (3-phytase)"/>
    <property type="match status" value="1"/>
</dbReference>
<dbReference type="RefSeq" id="WP_090605182.1">
    <property type="nucleotide sequence ID" value="NZ_FNZR01000003.1"/>
</dbReference>
<evidence type="ECO:0000256" key="1">
    <source>
        <dbReference type="SAM" id="SignalP"/>
    </source>
</evidence>
<gene>
    <name evidence="2" type="ORF">SAMN05421740_103591</name>
</gene>
<keyword evidence="3" id="KW-1185">Reference proteome</keyword>
<proteinExistence type="predicted"/>
<protein>
    <recommendedName>
        <fullName evidence="4">WD40-like Beta Propeller Repeat</fullName>
    </recommendedName>
</protein>
<feature type="chain" id="PRO_5011587910" description="WD40-like Beta Propeller Repeat" evidence="1">
    <location>
        <begin position="21"/>
        <end position="293"/>
    </location>
</feature>
<dbReference type="AlphaFoldDB" id="A0A1H7MPC1"/>
<name>A0A1H7MPC1_9SPHI</name>
<reference evidence="3" key="1">
    <citation type="submission" date="2016-10" db="EMBL/GenBank/DDBJ databases">
        <authorList>
            <person name="Varghese N."/>
            <person name="Submissions S."/>
        </authorList>
    </citation>
    <scope>NUCLEOTIDE SEQUENCE [LARGE SCALE GENOMIC DNA]</scope>
    <source>
        <strain evidence="3">Jip14</strain>
    </source>
</reference>
<dbReference type="OrthoDB" id="9798438at2"/>
<sequence>MRTDYLICALVLASMLVNCAFGQSETAFGERQAVGKITNGSINEASGLVASGENPRYFWTHNDSGDKARIFLIDDSANHKKTYYLQGIVAHDWEDIGMMERQGTHYLIVGDIGDNGAKRRSITIHVFEEPKLVDHSPTVDTIPKNKIASFTLKYEDGPRDAESLFFDPLDGRLYLISKREPAVGVYWTDLPDVPRDTLILRKTASLPLTFITAADISVDGRELLMKNLLGVFYWTRRPGESVPQMLSRPGIRLPYLPEPQGEAIAFSRDGKSYYTLSEKAFGMDVILYFYKRL</sequence>
<accession>A0A1H7MPC1</accession>
<dbReference type="STRING" id="332977.SAMN05421740_103591"/>
<keyword evidence="1" id="KW-0732">Signal</keyword>
<evidence type="ECO:0000313" key="3">
    <source>
        <dbReference type="Proteomes" id="UP000198916"/>
    </source>
</evidence>
<organism evidence="2 3">
    <name type="scientific">Parapedobacter koreensis</name>
    <dbReference type="NCBI Taxonomy" id="332977"/>
    <lineage>
        <taxon>Bacteria</taxon>
        <taxon>Pseudomonadati</taxon>
        <taxon>Bacteroidota</taxon>
        <taxon>Sphingobacteriia</taxon>
        <taxon>Sphingobacteriales</taxon>
        <taxon>Sphingobacteriaceae</taxon>
        <taxon>Parapedobacter</taxon>
    </lineage>
</organism>
<feature type="signal peptide" evidence="1">
    <location>
        <begin position="1"/>
        <end position="20"/>
    </location>
</feature>
<dbReference type="Proteomes" id="UP000198916">
    <property type="component" value="Unassembled WGS sequence"/>
</dbReference>
<dbReference type="EMBL" id="FNZR01000003">
    <property type="protein sequence ID" value="SEL12951.1"/>
    <property type="molecule type" value="Genomic_DNA"/>
</dbReference>
<evidence type="ECO:0000313" key="2">
    <source>
        <dbReference type="EMBL" id="SEL12951.1"/>
    </source>
</evidence>